<evidence type="ECO:0000256" key="2">
    <source>
        <dbReference type="ARBA" id="ARBA00004205"/>
    </source>
</evidence>
<evidence type="ECO:0000256" key="13">
    <source>
        <dbReference type="ARBA" id="ARBA00023034"/>
    </source>
</evidence>
<accession>A0AAV2PZ78</accession>
<feature type="transmembrane region" description="Helical" evidence="21">
    <location>
        <begin position="54"/>
        <end position="76"/>
    </location>
</feature>
<keyword evidence="11" id="KW-0864">Zinc transport</keyword>
<dbReference type="Gene3D" id="1.20.1510.10">
    <property type="entry name" value="Cation efflux protein transmembrane domain"/>
    <property type="match status" value="1"/>
</dbReference>
<evidence type="ECO:0000256" key="16">
    <source>
        <dbReference type="ARBA" id="ARBA00038531"/>
    </source>
</evidence>
<dbReference type="FunFam" id="1.20.1510.10:FF:000035">
    <property type="entry name" value="Zinc transporter 5"/>
    <property type="match status" value="1"/>
</dbReference>
<comment type="caution">
    <text evidence="23">The sequence shown here is derived from an EMBL/GenBank/DDBJ whole genome shotgun (WGS) entry which is preliminary data.</text>
</comment>
<evidence type="ECO:0000259" key="22">
    <source>
        <dbReference type="Pfam" id="PF01545"/>
    </source>
</evidence>
<dbReference type="PANTHER" id="PTHR45755">
    <property type="match status" value="1"/>
</dbReference>
<keyword evidence="10" id="KW-0862">Zinc</keyword>
<dbReference type="GO" id="GO:0005385">
    <property type="term" value="F:zinc ion transmembrane transporter activity"/>
    <property type="evidence" value="ECO:0007669"/>
    <property type="project" value="InterPro"/>
</dbReference>
<evidence type="ECO:0000256" key="10">
    <source>
        <dbReference type="ARBA" id="ARBA00022833"/>
    </source>
</evidence>
<evidence type="ECO:0000313" key="24">
    <source>
        <dbReference type="Proteomes" id="UP001497623"/>
    </source>
</evidence>
<dbReference type="GO" id="GO:0006882">
    <property type="term" value="P:intracellular zinc ion homeostasis"/>
    <property type="evidence" value="ECO:0007669"/>
    <property type="project" value="InterPro"/>
</dbReference>
<dbReference type="InterPro" id="IPR002524">
    <property type="entry name" value="Cation_efflux"/>
</dbReference>
<keyword evidence="6" id="KW-0813">Transport</keyword>
<feature type="transmembrane region" description="Helical" evidence="21">
    <location>
        <begin position="513"/>
        <end position="532"/>
    </location>
</feature>
<evidence type="ECO:0000256" key="14">
    <source>
        <dbReference type="ARBA" id="ARBA00023065"/>
    </source>
</evidence>
<keyword evidence="14" id="KW-0406">Ion transport</keyword>
<evidence type="ECO:0000256" key="1">
    <source>
        <dbReference type="ARBA" id="ARBA00004166"/>
    </source>
</evidence>
<dbReference type="AlphaFoldDB" id="A0AAV2PZ78"/>
<dbReference type="GO" id="GO:0046872">
    <property type="term" value="F:metal ion binding"/>
    <property type="evidence" value="ECO:0007669"/>
    <property type="project" value="UniProtKB-KW"/>
</dbReference>
<feature type="transmembrane region" description="Helical" evidence="21">
    <location>
        <begin position="410"/>
        <end position="430"/>
    </location>
</feature>
<feature type="transmembrane region" description="Helical" evidence="21">
    <location>
        <begin position="100"/>
        <end position="123"/>
    </location>
</feature>
<evidence type="ECO:0000256" key="9">
    <source>
        <dbReference type="ARBA" id="ARBA00022723"/>
    </source>
</evidence>
<dbReference type="EMBL" id="CAXKWB010001996">
    <property type="protein sequence ID" value="CAL4065998.1"/>
    <property type="molecule type" value="Genomic_DNA"/>
</dbReference>
<evidence type="ECO:0000256" key="11">
    <source>
        <dbReference type="ARBA" id="ARBA00022906"/>
    </source>
</evidence>
<feature type="transmembrane region" description="Helical" evidence="21">
    <location>
        <begin position="482"/>
        <end position="501"/>
    </location>
</feature>
<dbReference type="Proteomes" id="UP001497623">
    <property type="component" value="Unassembled WGS sequence"/>
</dbReference>
<evidence type="ECO:0000313" key="23">
    <source>
        <dbReference type="EMBL" id="CAL4065998.1"/>
    </source>
</evidence>
<dbReference type="InterPro" id="IPR058533">
    <property type="entry name" value="Cation_efflux_TM"/>
</dbReference>
<keyword evidence="8 21" id="KW-0812">Transmembrane</keyword>
<dbReference type="Pfam" id="PF01545">
    <property type="entry name" value="Cation_efflux"/>
    <property type="match status" value="1"/>
</dbReference>
<evidence type="ECO:0000256" key="3">
    <source>
        <dbReference type="ARBA" id="ARBA00004557"/>
    </source>
</evidence>
<feature type="transmembrane region" description="Helical" evidence="21">
    <location>
        <begin position="297"/>
        <end position="317"/>
    </location>
</feature>
<comment type="subunit">
    <text evidence="16">Heterodimer with SLC30A6/ZNT6; form a functional zinc ion transmembrane transporter.</text>
</comment>
<feature type="non-terminal residue" evidence="23">
    <location>
        <position position="737"/>
    </location>
</feature>
<keyword evidence="13" id="KW-0333">Golgi apparatus</keyword>
<sequence>MIARAHERVEFRDGSTMGLQPIVTSSTDMFWYLCKLFKRFCQIDPYLVIDCNNISIYFALIMLLYINSLILMQTFIQRNMEGETRLGVVVAMGYMRAKTAFFQSTLGLVFLDYIVHIALLRILDHNGADQMTHTAGKRIFSGVGGPGKLRGSLWFVLGVVSLVLFDNDSKAPLEHPEGAQHHGVRHVLYYLLAWTGLSDHEGGIIVLLVTLCLQAYLNNGGRRLAVDVGGAKRLHALTSIVSTAILAPVAAIIWITHGTSGPGALQYLPQAFVVAFFVFTLDYYIETACIQRLDVIRTSRLGTLSIFLTSLVVNSLWSNATRETTDSNDANINTEHAASGGLIFSFIMFAAATVQLTTSKERGRLSALEFGGGTLPLHGLPGEALQRSQSVVMFLVDSLRQVLNDKNSRIIFYFLCVNLSFTCVEFLYGFWTNSLGLISDGFHMLFDCSALVMGLVASVMAKWKPTKTFPFGYGRIEVLSGFVNGLFLTVVGLMVLYEALWRLYEPPVVQTERLLTVAVGGLIVNLFGIVSFSHSHGHGHSHANHVHDTPGCSDKAKLKHGHSHNTNMQGVYLHIVADTMGSIAVIISSLLIDWYGWLIADPICSTILALLILLSVLPLLKESAAILVLHTPVDVQSLVLNKILEVENVVSCPSPRFWQHSGEVFVAAVKVQCVGDVAEQRIIHRVQGILQEAGFNQNTVEVEQVSSAEVVIAEPSSQWGLGTIIHSQSEIHSIRAV</sequence>
<name>A0AAV2PZ78_MEGNR</name>
<feature type="domain" description="Cation efflux protein transmembrane" evidence="22">
    <location>
        <begin position="411"/>
        <end position="628"/>
    </location>
</feature>
<dbReference type="InterPro" id="IPR045316">
    <property type="entry name" value="Msc2-like"/>
</dbReference>
<protein>
    <recommendedName>
        <fullName evidence="17">Proton-coupled zinc antiporter SLC30A5</fullName>
    </recommendedName>
    <alternativeName>
        <fullName evidence="19">Solute carrier family 30 member 5</fullName>
    </alternativeName>
    <alternativeName>
        <fullName evidence="18">Zinc transporter 5</fullName>
    </alternativeName>
</protein>
<evidence type="ECO:0000256" key="18">
    <source>
        <dbReference type="ARBA" id="ARBA00042038"/>
    </source>
</evidence>
<proteinExistence type="inferred from homology"/>
<reference evidence="23 24" key="1">
    <citation type="submission" date="2024-05" db="EMBL/GenBank/DDBJ databases">
        <authorList>
            <person name="Wallberg A."/>
        </authorList>
    </citation>
    <scope>NUCLEOTIDE SEQUENCE [LARGE SCALE GENOMIC DNA]</scope>
</reference>
<dbReference type="SUPFAM" id="SSF161111">
    <property type="entry name" value="Cation efflux protein transmembrane domain-like"/>
    <property type="match status" value="1"/>
</dbReference>
<evidence type="ECO:0000256" key="17">
    <source>
        <dbReference type="ARBA" id="ARBA00040846"/>
    </source>
</evidence>
<feature type="transmembrane region" description="Helical" evidence="21">
    <location>
        <begin position="234"/>
        <end position="255"/>
    </location>
</feature>
<keyword evidence="7" id="KW-0050">Antiport</keyword>
<evidence type="ECO:0000256" key="7">
    <source>
        <dbReference type="ARBA" id="ARBA00022449"/>
    </source>
</evidence>
<evidence type="ECO:0000256" key="5">
    <source>
        <dbReference type="ARBA" id="ARBA00008873"/>
    </source>
</evidence>
<comment type="similarity">
    <text evidence="5">Belongs to the cation diffusion facilitator (CDF) transporter (TC 2.A.4) family. SLC30A subfamily.</text>
</comment>
<evidence type="ECO:0000256" key="20">
    <source>
        <dbReference type="ARBA" id="ARBA00048349"/>
    </source>
</evidence>
<evidence type="ECO:0000256" key="19">
    <source>
        <dbReference type="ARBA" id="ARBA00042217"/>
    </source>
</evidence>
<dbReference type="NCBIfam" id="TIGR01297">
    <property type="entry name" value="CDF"/>
    <property type="match status" value="1"/>
</dbReference>
<evidence type="ECO:0000256" key="15">
    <source>
        <dbReference type="ARBA" id="ARBA00023136"/>
    </source>
</evidence>
<organism evidence="23 24">
    <name type="scientific">Meganyctiphanes norvegica</name>
    <name type="common">Northern krill</name>
    <name type="synonym">Thysanopoda norvegica</name>
    <dbReference type="NCBI Taxonomy" id="48144"/>
    <lineage>
        <taxon>Eukaryota</taxon>
        <taxon>Metazoa</taxon>
        <taxon>Ecdysozoa</taxon>
        <taxon>Arthropoda</taxon>
        <taxon>Crustacea</taxon>
        <taxon>Multicrustacea</taxon>
        <taxon>Malacostraca</taxon>
        <taxon>Eumalacostraca</taxon>
        <taxon>Eucarida</taxon>
        <taxon>Euphausiacea</taxon>
        <taxon>Euphausiidae</taxon>
        <taxon>Meganyctiphanes</taxon>
    </lineage>
</organism>
<dbReference type="GO" id="GO:0012507">
    <property type="term" value="C:ER to Golgi transport vesicle membrane"/>
    <property type="evidence" value="ECO:0007669"/>
    <property type="project" value="UniProtKB-SubCell"/>
</dbReference>
<gene>
    <name evidence="23" type="ORF">MNOR_LOCUS5245</name>
</gene>
<feature type="transmembrane region" description="Helical" evidence="21">
    <location>
        <begin position="337"/>
        <end position="356"/>
    </location>
</feature>
<dbReference type="GO" id="GO:0015297">
    <property type="term" value="F:antiporter activity"/>
    <property type="evidence" value="ECO:0007669"/>
    <property type="project" value="UniProtKB-KW"/>
</dbReference>
<feature type="transmembrane region" description="Helical" evidence="21">
    <location>
        <begin position="598"/>
        <end position="620"/>
    </location>
</feature>
<evidence type="ECO:0000256" key="8">
    <source>
        <dbReference type="ARBA" id="ARBA00022692"/>
    </source>
</evidence>
<feature type="transmembrane region" description="Helical" evidence="21">
    <location>
        <begin position="571"/>
        <end position="592"/>
    </location>
</feature>
<evidence type="ECO:0000256" key="12">
    <source>
        <dbReference type="ARBA" id="ARBA00022989"/>
    </source>
</evidence>
<feature type="transmembrane region" description="Helical" evidence="21">
    <location>
        <begin position="442"/>
        <end position="461"/>
    </location>
</feature>
<feature type="transmembrane region" description="Helical" evidence="21">
    <location>
        <begin position="267"/>
        <end position="285"/>
    </location>
</feature>
<dbReference type="GO" id="GO:1904257">
    <property type="term" value="P:zinc ion import into Golgi lumen"/>
    <property type="evidence" value="ECO:0007669"/>
    <property type="project" value="TreeGrafter"/>
</dbReference>
<keyword evidence="9" id="KW-0479">Metal-binding</keyword>
<feature type="transmembrane region" description="Helical" evidence="21">
    <location>
        <begin position="187"/>
        <end position="213"/>
    </location>
</feature>
<keyword evidence="15 21" id="KW-0472">Membrane</keyword>
<evidence type="ECO:0000256" key="21">
    <source>
        <dbReference type="SAM" id="Phobius"/>
    </source>
</evidence>
<evidence type="ECO:0000256" key="4">
    <source>
        <dbReference type="ARBA" id="ARBA00004638"/>
    </source>
</evidence>
<dbReference type="PANTHER" id="PTHR45755:SF1">
    <property type="entry name" value="PROTON-COUPLED ZINC ANTIPORTER SLC30A5"/>
    <property type="match status" value="1"/>
</dbReference>
<keyword evidence="12 21" id="KW-1133">Transmembrane helix</keyword>
<comment type="subcellular location">
    <subcellularLocation>
        <location evidence="3">Cytoplasmic vesicle</location>
        <location evidence="3">COPII-coated vesicle membrane</location>
        <topology evidence="3">Multi-pass membrane protein</topology>
    </subcellularLocation>
    <subcellularLocation>
        <location evidence="4">Cytoplasmic vesicle</location>
        <location evidence="4">Secretory vesicle membrane</location>
        <topology evidence="4">Multi-pass membrane protein</topology>
    </subcellularLocation>
    <subcellularLocation>
        <location evidence="2">Golgi apparatus</location>
        <location evidence="2">Golgi stack membrane</location>
        <topology evidence="2">Multi-pass membrane protein</topology>
    </subcellularLocation>
    <subcellularLocation>
        <location evidence="1">Golgi apparatus</location>
        <location evidence="1">trans-Golgi network membrane</location>
        <topology evidence="1">Multi-pass membrane protein</topology>
    </subcellularLocation>
</comment>
<keyword evidence="24" id="KW-1185">Reference proteome</keyword>
<evidence type="ECO:0000256" key="6">
    <source>
        <dbReference type="ARBA" id="ARBA00022448"/>
    </source>
</evidence>
<dbReference type="GO" id="GO:0032580">
    <property type="term" value="C:Golgi cisterna membrane"/>
    <property type="evidence" value="ECO:0007669"/>
    <property type="project" value="UniProtKB-SubCell"/>
</dbReference>
<comment type="catalytic activity">
    <reaction evidence="20">
        <text>Zn(2+)(in) + 2 H(+)(out) = Zn(2+)(out) + 2 H(+)(in)</text>
        <dbReference type="Rhea" id="RHEA:72627"/>
        <dbReference type="ChEBI" id="CHEBI:15378"/>
        <dbReference type="ChEBI" id="CHEBI:29105"/>
    </reaction>
</comment>
<dbReference type="InterPro" id="IPR027469">
    <property type="entry name" value="Cation_efflux_TMD_sf"/>
</dbReference>